<feature type="chain" id="PRO_5016859718" description="Peptidase M23 domain-containing protein" evidence="1">
    <location>
        <begin position="24"/>
        <end position="733"/>
    </location>
</feature>
<name>A0A367GQ77_9SPHI</name>
<dbReference type="Pfam" id="PF13004">
    <property type="entry name" value="BACON"/>
    <property type="match status" value="2"/>
</dbReference>
<feature type="signal peptide" evidence="1">
    <location>
        <begin position="1"/>
        <end position="23"/>
    </location>
</feature>
<dbReference type="InterPro" id="IPR016047">
    <property type="entry name" value="M23ase_b-sheet_dom"/>
</dbReference>
<dbReference type="CDD" id="cd12797">
    <property type="entry name" value="M23_peptidase"/>
    <property type="match status" value="1"/>
</dbReference>
<sequence>MNPLRLVTLTCAFLLICANATKAQQSFKETGIGFRETLKDSCISNRQRQMIITQLKSSTAKLVQQKVLRVRTHGVPVGKFIWPIKQSAGSTDPGYYGISNYVDENRGTGLRDFNCGTRTYEGHQGTDIFTWPFAWDKMDKNAVQIVAATKGTIIYKFDGADDKSCAFCTEYCDWNAVYVQNTDGSVCWYGHMKKGSVTTKPIGSIVNEGEYLGVVGSSGNSTGPHLHFEVYKDNTYQELLDPWAGSCNAGGNQSLWKKQQPYYVTTINKIVTGRSIPVLSQCYNATEAADNIATVFNDGDPMYFSMYFRDMQPDSVTRISLISPDGKPFFRGIFQKEAFHYSAFYRWFTVPVNPAGTGKHGIWQFIVDHKGQVVKQNFEVKSIFSADSVIFAGEGGQKSIQIRSSNAWSINKTYSGYTISPMSGNAGTTTVTITAQPNIGTVTKLTTIAVTVPGQSFDSRLSISQKPVFSNPLRFAATGGAHFVNLTTTQSWSISKLPDWISCKPMSGKGNTTLIVTAKSTGAARQGAITFAAASQSAPFTVRQDGPCNGSPSFAVYPEALNYAAGGGSVNVNADAFCCTGNIISLPSWIKVGTNGLKSKTGSGYLTFTASANTSGKARTGSIRFSFTNGSFAGSKTVTINQAANASAITAGEMLAVNSNAGISIYPTVVTNGQNVHIMSDKAIKKVQVSNLMGKQIISGRSNDVSLSGYPSGIYIFNVATADTVVTGKVIKE</sequence>
<keyword evidence="1" id="KW-0732">Signal</keyword>
<gene>
    <name evidence="4" type="ORF">DJ568_06905</name>
</gene>
<reference evidence="4 5" key="1">
    <citation type="submission" date="2018-05" db="EMBL/GenBank/DDBJ databases">
        <title>Mucilaginibacter hurinus sp. nov., isolated from briquette warehouse soil.</title>
        <authorList>
            <person name="Choi L."/>
        </authorList>
    </citation>
    <scope>NUCLEOTIDE SEQUENCE [LARGE SCALE GENOMIC DNA]</scope>
    <source>
        <strain evidence="4 5">ZR32</strain>
    </source>
</reference>
<evidence type="ECO:0008006" key="6">
    <source>
        <dbReference type="Google" id="ProtNLM"/>
    </source>
</evidence>
<proteinExistence type="predicted"/>
<evidence type="ECO:0000313" key="4">
    <source>
        <dbReference type="EMBL" id="RCH55614.1"/>
    </source>
</evidence>
<dbReference type="InterPro" id="IPR013783">
    <property type="entry name" value="Ig-like_fold"/>
</dbReference>
<dbReference type="Pfam" id="PF01551">
    <property type="entry name" value="Peptidase_M23"/>
    <property type="match status" value="1"/>
</dbReference>
<feature type="domain" description="BACON" evidence="3">
    <location>
        <begin position="491"/>
        <end position="544"/>
    </location>
</feature>
<protein>
    <recommendedName>
        <fullName evidence="6">Peptidase M23 domain-containing protein</fullName>
    </recommendedName>
</protein>
<evidence type="ECO:0000313" key="5">
    <source>
        <dbReference type="Proteomes" id="UP000253209"/>
    </source>
</evidence>
<dbReference type="Proteomes" id="UP000253209">
    <property type="component" value="Unassembled WGS sequence"/>
</dbReference>
<dbReference type="GO" id="GO:0004222">
    <property type="term" value="F:metalloendopeptidase activity"/>
    <property type="evidence" value="ECO:0007669"/>
    <property type="project" value="TreeGrafter"/>
</dbReference>
<dbReference type="AlphaFoldDB" id="A0A367GQ77"/>
<dbReference type="Gene3D" id="2.60.40.10">
    <property type="entry name" value="Immunoglobulins"/>
    <property type="match status" value="3"/>
</dbReference>
<organism evidence="4 5">
    <name type="scientific">Mucilaginibacter hurinus</name>
    <dbReference type="NCBI Taxonomy" id="2201324"/>
    <lineage>
        <taxon>Bacteria</taxon>
        <taxon>Pseudomonadati</taxon>
        <taxon>Bacteroidota</taxon>
        <taxon>Sphingobacteriia</taxon>
        <taxon>Sphingobacteriales</taxon>
        <taxon>Sphingobacteriaceae</taxon>
        <taxon>Mucilaginibacter</taxon>
    </lineage>
</organism>
<evidence type="ECO:0000259" key="3">
    <source>
        <dbReference type="Pfam" id="PF13004"/>
    </source>
</evidence>
<keyword evidence="5" id="KW-1185">Reference proteome</keyword>
<comment type="caution">
    <text evidence="4">The sequence shown here is derived from an EMBL/GenBank/DDBJ whole genome shotgun (WGS) entry which is preliminary data.</text>
</comment>
<feature type="domain" description="M23ase beta-sheet core" evidence="2">
    <location>
        <begin position="143"/>
        <end position="236"/>
    </location>
</feature>
<accession>A0A367GQ77</accession>
<feature type="domain" description="BACON" evidence="3">
    <location>
        <begin position="587"/>
        <end position="643"/>
    </location>
</feature>
<dbReference type="InterPro" id="IPR011055">
    <property type="entry name" value="Dup_hybrid_motif"/>
</dbReference>
<evidence type="ECO:0000256" key="1">
    <source>
        <dbReference type="SAM" id="SignalP"/>
    </source>
</evidence>
<dbReference type="CDD" id="cd14948">
    <property type="entry name" value="BACON"/>
    <property type="match status" value="3"/>
</dbReference>
<evidence type="ECO:0000259" key="2">
    <source>
        <dbReference type="Pfam" id="PF01551"/>
    </source>
</evidence>
<dbReference type="NCBIfam" id="TIGR04183">
    <property type="entry name" value="Por_Secre_tail"/>
    <property type="match status" value="1"/>
</dbReference>
<dbReference type="RefSeq" id="WP_114004529.1">
    <property type="nucleotide sequence ID" value="NZ_QGDC01000003.1"/>
</dbReference>
<dbReference type="SUPFAM" id="SSF51261">
    <property type="entry name" value="Duplicated hybrid motif"/>
    <property type="match status" value="1"/>
</dbReference>
<dbReference type="InterPro" id="IPR026444">
    <property type="entry name" value="Secre_tail"/>
</dbReference>
<dbReference type="InterPro" id="IPR050570">
    <property type="entry name" value="Cell_wall_metabolism_enzyme"/>
</dbReference>
<dbReference type="EMBL" id="QGDC01000003">
    <property type="protein sequence ID" value="RCH55614.1"/>
    <property type="molecule type" value="Genomic_DNA"/>
</dbReference>
<dbReference type="PANTHER" id="PTHR21666:SF270">
    <property type="entry name" value="MUREIN HYDROLASE ACTIVATOR ENVC"/>
    <property type="match status" value="1"/>
</dbReference>
<dbReference type="PANTHER" id="PTHR21666">
    <property type="entry name" value="PEPTIDASE-RELATED"/>
    <property type="match status" value="1"/>
</dbReference>
<dbReference type="InterPro" id="IPR024361">
    <property type="entry name" value="BACON"/>
</dbReference>
<dbReference type="Gene3D" id="2.70.70.10">
    <property type="entry name" value="Glucose Permease (Domain IIA)"/>
    <property type="match status" value="1"/>
</dbReference>
<dbReference type="OrthoDB" id="9810477at2"/>